<dbReference type="RefSeq" id="WP_069946889.1">
    <property type="nucleotide sequence ID" value="NZ_CP014143.1"/>
</dbReference>
<dbReference type="SUPFAM" id="SSF52218">
    <property type="entry name" value="Flavoproteins"/>
    <property type="match status" value="1"/>
</dbReference>
<comment type="similarity">
    <text evidence="4">Belongs to the oxidoreductase MdaB family.</text>
</comment>
<dbReference type="EMBL" id="CP014143">
    <property type="protein sequence ID" value="AOS96788.1"/>
    <property type="molecule type" value="Genomic_DNA"/>
</dbReference>
<evidence type="ECO:0000256" key="4">
    <source>
        <dbReference type="ARBA" id="ARBA00037981"/>
    </source>
</evidence>
<evidence type="ECO:0000256" key="2">
    <source>
        <dbReference type="ARBA" id="ARBA00022630"/>
    </source>
</evidence>
<dbReference type="InterPro" id="IPR029039">
    <property type="entry name" value="Flavoprotein-like_sf"/>
</dbReference>
<dbReference type="Gene3D" id="3.40.50.360">
    <property type="match status" value="1"/>
</dbReference>
<evidence type="ECO:0000313" key="6">
    <source>
        <dbReference type="EMBL" id="AOS96788.1"/>
    </source>
</evidence>
<feature type="domain" description="Flavodoxin-like fold" evidence="5">
    <location>
        <begin position="1"/>
        <end position="188"/>
    </location>
</feature>
<dbReference type="Proteomes" id="UP000095672">
    <property type="component" value="Chromosome"/>
</dbReference>
<evidence type="ECO:0000256" key="1">
    <source>
        <dbReference type="ARBA" id="ARBA00001974"/>
    </source>
</evidence>
<proteinExistence type="inferred from homology"/>
<keyword evidence="3" id="KW-0274">FAD</keyword>
<dbReference type="InterPro" id="IPR003680">
    <property type="entry name" value="Flavodoxin_fold"/>
</dbReference>
<evidence type="ECO:0000313" key="7">
    <source>
        <dbReference type="Proteomes" id="UP000095672"/>
    </source>
</evidence>
<dbReference type="STRING" id="1769779.AUP74_01329"/>
<keyword evidence="2" id="KW-0285">Flavoprotein</keyword>
<evidence type="ECO:0000256" key="3">
    <source>
        <dbReference type="ARBA" id="ARBA00022827"/>
    </source>
</evidence>
<dbReference type="PANTHER" id="PTHR46305:SF3">
    <property type="entry name" value="NADPH:QUINONE OXIDOREDUCTASE MDAB"/>
    <property type="match status" value="1"/>
</dbReference>
<dbReference type="KEGG" id="micc:AUP74_01329"/>
<dbReference type="AlphaFoldDB" id="A0A1C9W6N9"/>
<keyword evidence="7" id="KW-1185">Reference proteome</keyword>
<sequence length="197" mass="22668">MNLFIINTHHYYPFSEGKLNAALVDIAREEAESAGHQVQITTMQDSYDVEAEIAKHEWADVVLLQIPVNWMGVPWSFKKYMDEVYTAGMSGRLCDGDGRHRDQPEKQYGSGGVLGDKRYMLSLTFNAPQAAFGDPAQFLFQGRSVDDLFFPTHMNFRFFDMKALETFVCYDVMKNPDTENDKLRFRHHLREQLGLNA</sequence>
<reference evidence="7" key="1">
    <citation type="submission" date="2016-01" db="EMBL/GenBank/DDBJ databases">
        <title>Complete genome sequence of Microbulbifer sp. CCB-MM1, a halophile isolated from Matang Mangrove Forest, Perak.</title>
        <authorList>
            <person name="Moh T.H."/>
            <person name="Dinesh B."/>
            <person name="Lau N.-S."/>
            <person name="Go F."/>
            <person name="Alexander Chong S.-C."/>
        </authorList>
    </citation>
    <scope>NUCLEOTIDE SEQUENCE [LARGE SCALE GENOMIC DNA]</scope>
    <source>
        <strain evidence="7">CCB-MM1</strain>
    </source>
</reference>
<gene>
    <name evidence="6" type="primary">mdaB</name>
    <name evidence="6" type="ORF">AUP74_01329</name>
</gene>
<dbReference type="Pfam" id="PF02525">
    <property type="entry name" value="Flavodoxin_2"/>
    <property type="match status" value="1"/>
</dbReference>
<name>A0A1C9W6N9_9GAMM</name>
<accession>A0A1C9W6N9</accession>
<dbReference type="InterPro" id="IPR052397">
    <property type="entry name" value="NADPH-QR_MdaB"/>
</dbReference>
<evidence type="ECO:0000259" key="5">
    <source>
        <dbReference type="Pfam" id="PF02525"/>
    </source>
</evidence>
<organism evidence="6 7">
    <name type="scientific">Microbulbifer aggregans</name>
    <dbReference type="NCBI Taxonomy" id="1769779"/>
    <lineage>
        <taxon>Bacteria</taxon>
        <taxon>Pseudomonadati</taxon>
        <taxon>Pseudomonadota</taxon>
        <taxon>Gammaproteobacteria</taxon>
        <taxon>Cellvibrionales</taxon>
        <taxon>Microbulbiferaceae</taxon>
        <taxon>Microbulbifer</taxon>
    </lineage>
</organism>
<comment type="cofactor">
    <cofactor evidence="1">
        <name>FAD</name>
        <dbReference type="ChEBI" id="CHEBI:57692"/>
    </cofactor>
</comment>
<dbReference type="OrthoDB" id="9798454at2"/>
<dbReference type="PATRIC" id="fig|1769779.3.peg.1347"/>
<dbReference type="PANTHER" id="PTHR46305">
    <property type="match status" value="1"/>
</dbReference>
<protein>
    <submittedName>
        <fullName evidence="6">Modulator of drug activity B</fullName>
    </submittedName>
</protein>